<dbReference type="InterPro" id="IPR050979">
    <property type="entry name" value="LD-transpeptidase"/>
</dbReference>
<dbReference type="EMBL" id="CM000951">
    <property type="protein sequence ID" value="EDY59726.2"/>
    <property type="molecule type" value="Genomic_DNA"/>
</dbReference>
<evidence type="ECO:0000256" key="7">
    <source>
        <dbReference type="PROSITE-ProRule" id="PRU01373"/>
    </source>
</evidence>
<feature type="compositionally biased region" description="Low complexity" evidence="8">
    <location>
        <begin position="106"/>
        <end position="116"/>
    </location>
</feature>
<evidence type="ECO:0000256" key="6">
    <source>
        <dbReference type="ARBA" id="ARBA00023316"/>
    </source>
</evidence>
<evidence type="ECO:0000313" key="11">
    <source>
        <dbReference type="Proteomes" id="UP000002785"/>
    </source>
</evidence>
<dbReference type="eggNOG" id="COG1376">
    <property type="taxonomic scope" value="Bacteria"/>
</dbReference>
<evidence type="ECO:0000256" key="5">
    <source>
        <dbReference type="ARBA" id="ARBA00023315"/>
    </source>
</evidence>
<evidence type="ECO:0000256" key="8">
    <source>
        <dbReference type="SAM" id="MobiDB-lite"/>
    </source>
</evidence>
<dbReference type="SUPFAM" id="SSF141523">
    <property type="entry name" value="L,D-transpeptidase catalytic domain-like"/>
    <property type="match status" value="1"/>
</dbReference>
<dbReference type="PANTHER" id="PTHR30582">
    <property type="entry name" value="L,D-TRANSPEPTIDASE"/>
    <property type="match status" value="1"/>
</dbReference>
<feature type="active site" description="Nucleophile" evidence="7">
    <location>
        <position position="333"/>
    </location>
</feature>
<keyword evidence="6 7" id="KW-0961">Cell wall biogenesis/degradation</keyword>
<feature type="region of interest" description="Disordered" evidence="8">
    <location>
        <begin position="93"/>
        <end position="125"/>
    </location>
</feature>
<dbReference type="Pfam" id="PF03734">
    <property type="entry name" value="YkuD"/>
    <property type="match status" value="1"/>
</dbReference>
<name>B5I3S1_STRX2</name>
<dbReference type="GO" id="GO:0008360">
    <property type="term" value="P:regulation of cell shape"/>
    <property type="evidence" value="ECO:0007669"/>
    <property type="project" value="UniProtKB-UniRule"/>
</dbReference>
<evidence type="ECO:0000256" key="3">
    <source>
        <dbReference type="ARBA" id="ARBA00022960"/>
    </source>
</evidence>
<dbReference type="GO" id="GO:0018104">
    <property type="term" value="P:peptidoglycan-protein cross-linking"/>
    <property type="evidence" value="ECO:0007669"/>
    <property type="project" value="TreeGrafter"/>
</dbReference>
<keyword evidence="3 7" id="KW-0133">Cell shape</keyword>
<keyword evidence="4 7" id="KW-0573">Peptidoglycan synthesis</keyword>
<dbReference type="GO" id="GO:0071972">
    <property type="term" value="F:peptidoglycan L,D-transpeptidase activity"/>
    <property type="evidence" value="ECO:0007669"/>
    <property type="project" value="TreeGrafter"/>
</dbReference>
<proteinExistence type="predicted"/>
<dbReference type="GO" id="GO:0071555">
    <property type="term" value="P:cell wall organization"/>
    <property type="evidence" value="ECO:0007669"/>
    <property type="project" value="UniProtKB-UniRule"/>
</dbReference>
<evidence type="ECO:0000256" key="1">
    <source>
        <dbReference type="ARBA" id="ARBA00004752"/>
    </source>
</evidence>
<dbReference type="Pfam" id="PF17964">
    <property type="entry name" value="Big_10"/>
    <property type="match status" value="1"/>
</dbReference>
<dbReference type="UniPathway" id="UPA00219"/>
<gene>
    <name evidence="10" type="ORF">SSEG_06316</name>
</gene>
<evidence type="ECO:0000256" key="2">
    <source>
        <dbReference type="ARBA" id="ARBA00022679"/>
    </source>
</evidence>
<dbReference type="AlphaFoldDB" id="B5I3S1"/>
<reference evidence="10" key="1">
    <citation type="submission" date="2009-10" db="EMBL/GenBank/DDBJ databases">
        <title>The genome sequence of Streptomyces sviceus strain ATCC 29083.</title>
        <authorList>
            <consortium name="The Broad Institute Genome Sequencing Platform"/>
            <consortium name="Broad Institute Microbial Sequencing Center"/>
            <person name="Fischbach M."/>
            <person name="Godfrey P."/>
            <person name="Ward D."/>
            <person name="Young S."/>
            <person name="Zeng Q."/>
            <person name="Koehrsen M."/>
            <person name="Alvarado L."/>
            <person name="Berlin A.M."/>
            <person name="Bochicchio J."/>
            <person name="Borenstein D."/>
            <person name="Chapman S.B."/>
            <person name="Chen Z."/>
            <person name="Engels R."/>
            <person name="Freedman E."/>
            <person name="Gellesch M."/>
            <person name="Goldberg J."/>
            <person name="Griggs A."/>
            <person name="Gujja S."/>
            <person name="Heilman E.R."/>
            <person name="Heiman D.I."/>
            <person name="Hepburn T.A."/>
            <person name="Howarth C."/>
            <person name="Jen D."/>
            <person name="Larson L."/>
            <person name="Lewis B."/>
            <person name="Mehta T."/>
            <person name="Park D."/>
            <person name="Pearson M."/>
            <person name="Richards J."/>
            <person name="Roberts A."/>
            <person name="Saif S."/>
            <person name="Shea T.D."/>
            <person name="Shenoy N."/>
            <person name="Sisk P."/>
            <person name="Stolte C."/>
            <person name="Sykes S.N."/>
            <person name="Thomson T."/>
            <person name="Walk T."/>
            <person name="White J."/>
            <person name="Yandava C."/>
            <person name="Straight P."/>
            <person name="Clardy J."/>
            <person name="Hung D."/>
            <person name="Kolter R."/>
            <person name="Mekalanos J."/>
            <person name="Walker S."/>
            <person name="Walsh C.T."/>
            <person name="Wieland-Brown L.C."/>
            <person name="Haas B."/>
            <person name="Nusbaum C."/>
            <person name="Birren B."/>
        </authorList>
    </citation>
    <scope>NUCLEOTIDE SEQUENCE [LARGE SCALE GENOMIC DNA]</scope>
    <source>
        <strain evidence="10">ATCC 29083</strain>
    </source>
</reference>
<dbReference type="PANTHER" id="PTHR30582:SF2">
    <property type="entry name" value="L,D-TRANSPEPTIDASE YCIB-RELATED"/>
    <property type="match status" value="1"/>
</dbReference>
<dbReference type="Gene3D" id="2.40.440.10">
    <property type="entry name" value="L,D-transpeptidase catalytic domain-like"/>
    <property type="match status" value="1"/>
</dbReference>
<dbReference type="Proteomes" id="UP000002785">
    <property type="component" value="Chromosome"/>
</dbReference>
<evidence type="ECO:0000313" key="10">
    <source>
        <dbReference type="EMBL" id="EDY59726.2"/>
    </source>
</evidence>
<dbReference type="Gene3D" id="2.60.40.3710">
    <property type="match status" value="1"/>
</dbReference>
<sequence>MRPLSVCDDERTCALCPVPRYGCPHYQWHRTLGHVLRDACNCGPRPLCLTGRWARQGRRASRPGQFVGRRKSSIWIAFVTGVTLMGASACGGGGSDKASGDDAKASAKPSASASPSPTAPAGPPMLLETITPQTGTTVGVAMPISVIFTNPVAAKARATVEKHMKVSASQAVVGAWHWMGDKRADWRPKTYWPSGTTVKIDADMTGVSNGNGRYGVHNYTHTFKIGDDVRADVSVTGHTMKVTRNGAPVRTLSINAGSAQYPTWDGTMAVIDKQEKVHMTSCSVGISCEKGSPNYYDLTLPWDIHLTQSGTYVHYSTGDPNPGSGSPRGSHGCVHLSLSDAKWFYGQVKQGDPITITGSPRGKAPADNGYADFNLGWDQWLAGSASGEGTTATL</sequence>
<feature type="active site" description="Proton donor/acceptor" evidence="7">
    <location>
        <position position="314"/>
    </location>
</feature>
<evidence type="ECO:0000256" key="4">
    <source>
        <dbReference type="ARBA" id="ARBA00022984"/>
    </source>
</evidence>
<dbReference type="InterPro" id="IPR038063">
    <property type="entry name" value="Transpep_catalytic_dom"/>
</dbReference>
<organism evidence="10 11">
    <name type="scientific">Streptomyces sviceus (strain ATCC 29083 / DSM 924 / JCM 4929 / NBRC 13980 / NCIMB 11184 / NRRL 5439 / UC 5370)</name>
    <dbReference type="NCBI Taxonomy" id="463191"/>
    <lineage>
        <taxon>Bacteria</taxon>
        <taxon>Bacillati</taxon>
        <taxon>Actinomycetota</taxon>
        <taxon>Actinomycetes</taxon>
        <taxon>Kitasatosporales</taxon>
        <taxon>Streptomycetaceae</taxon>
        <taxon>Streptomyces</taxon>
    </lineage>
</organism>
<comment type="pathway">
    <text evidence="1 7">Cell wall biogenesis; peptidoglycan biosynthesis.</text>
</comment>
<dbReference type="InterPro" id="IPR005490">
    <property type="entry name" value="LD_TPept_cat_dom"/>
</dbReference>
<dbReference type="CDD" id="cd16913">
    <property type="entry name" value="YkuD_like"/>
    <property type="match status" value="1"/>
</dbReference>
<dbReference type="CDD" id="cd13432">
    <property type="entry name" value="LDT_IgD_like_2"/>
    <property type="match status" value="1"/>
</dbReference>
<dbReference type="GO" id="GO:0016746">
    <property type="term" value="F:acyltransferase activity"/>
    <property type="evidence" value="ECO:0007669"/>
    <property type="project" value="UniProtKB-KW"/>
</dbReference>
<dbReference type="GO" id="GO:0005576">
    <property type="term" value="C:extracellular region"/>
    <property type="evidence" value="ECO:0007669"/>
    <property type="project" value="TreeGrafter"/>
</dbReference>
<keyword evidence="11" id="KW-1185">Reference proteome</keyword>
<keyword evidence="2" id="KW-0808">Transferase</keyword>
<protein>
    <submittedName>
        <fullName evidence="10">ErfK/YbiS/YcfS/YnhG family protein</fullName>
    </submittedName>
</protein>
<keyword evidence="5" id="KW-0012">Acyltransferase</keyword>
<feature type="domain" description="L,D-TPase catalytic" evidence="9">
    <location>
        <begin position="229"/>
        <end position="357"/>
    </location>
</feature>
<dbReference type="HOGENOM" id="CLU_039404_2_1_11"/>
<accession>B5I3S1</accession>
<dbReference type="InterPro" id="IPR041280">
    <property type="entry name" value="Big_10"/>
</dbReference>
<evidence type="ECO:0000259" key="9">
    <source>
        <dbReference type="PROSITE" id="PS52029"/>
    </source>
</evidence>
<dbReference type="PROSITE" id="PS52029">
    <property type="entry name" value="LD_TPASE"/>
    <property type="match status" value="1"/>
</dbReference>